<dbReference type="UniPathway" id="UPA00051">
    <property type="reaction ID" value="UER00082"/>
</dbReference>
<feature type="binding site" evidence="12">
    <location>
        <position position="715"/>
    </location>
    <ligand>
        <name>Zn(2+)</name>
        <dbReference type="ChEBI" id="CHEBI:29105"/>
        <label>1</label>
        <note>catalytic</note>
    </ligand>
</feature>
<dbReference type="InterPro" id="IPR038071">
    <property type="entry name" value="UROD/MetE-like_sf"/>
</dbReference>
<evidence type="ECO:0000259" key="14">
    <source>
        <dbReference type="Pfam" id="PF01717"/>
    </source>
</evidence>
<keyword evidence="6" id="KW-0028">Amino-acid biosynthesis</keyword>
<keyword evidence="17" id="KW-1185">Reference proteome</keyword>
<accession>A0A0D6EKR5</accession>
<dbReference type="PIRSF" id="PIRSF000382">
    <property type="entry name" value="MeTrfase_B12_ind"/>
    <property type="match status" value="1"/>
</dbReference>
<feature type="active site" description="Proton donor" evidence="13">
    <location>
        <position position="744"/>
    </location>
</feature>
<feature type="binding site" evidence="11">
    <location>
        <position position="534"/>
    </location>
    <ligand>
        <name>L-methionine</name>
        <dbReference type="ChEBI" id="CHEBI:57844"/>
    </ligand>
</feature>
<dbReference type="SUPFAM" id="SSF51726">
    <property type="entry name" value="UROD/MetE-like"/>
    <property type="match status" value="3"/>
</dbReference>
<keyword evidence="9 12" id="KW-0862">Zinc</keyword>
<dbReference type="Pfam" id="PF01717">
    <property type="entry name" value="Meth_synt_2"/>
    <property type="match status" value="1"/>
</dbReference>
<feature type="binding site" evidence="11">
    <location>
        <position position="649"/>
    </location>
    <ligand>
        <name>L-homocysteine</name>
        <dbReference type="ChEBI" id="CHEBI:58199"/>
    </ligand>
</feature>
<sequence length="808" mass="90380">MTHSAVLGFPRIGAKREVKKATEAYWAGKISAEELQKVAKEQRIARWQLIKDAGVEVVPSLYTALLLLSTQEAYSARPSSAVAADTLPPFLFPYPSLYSGDFTLYDHVLDFNYTFNIIPSRFAKANVSDLDRYFAMGRGRQVGEVDLEAQEMQKWFDSNYHYIKSEVSSSTEFKLNNLKPVDEFLEAKEAGIVTRPVLVGPITALLLGKTGRDETSSSFEPIQALDKLVPVYAELLQKLEQAGATEVQIDEPSLVMDTAAQLGEKYQSTYSAFAKAAPGLKITLATYFGRLDSNVEFVSKLPIHALHVDLDRAPQQLDHVVAAVKDTKIVLSLGLVSGRNIWKNDLAASIATAQKVVDVLGADRVVVATSSSLLHTPVTLANESKLKAEQKDWFSFAAEKVAEVAVIAKALSNASSVQPELEKNAASIKARRDFEKNSDAAVRERLAKVTPDMYKRKSPFPERIAAQDKVYQLPAFPTTTIGSFPQTKEIRLARSKHTKGELSTQEYEAFLEKEIKHVVEFQEKIDMDLLVHGEAERNDMSQYFGEQLSGFVFTENAWVQSYGSRYVRPPIVVSDVSRPAPMTVRWSSYAQSLTKRPVKGMLTGPVTILNWSFPRADIPKEVQCKQLALALRDEVLDLEKAGIFAIQVDEPAIREGLPLRQSEWDEYLTWAVDSFRLATAGVENKTQTHSHFCYSDFNLIFQHIINLDADVISIEASKSDLKLLDAFRKYSYPNLIGPGLYDIHSPRVPSVEEMKQRLAEFKKAIPQAKHMYINPDCGLKTRGWEEVRTSLINLVAVAKWAREEYPQA</sequence>
<name>A0A0D6EKR5_SPOSA</name>
<feature type="domain" description="Cobalamin-independent methionine synthase MetE N-terminal" evidence="15">
    <location>
        <begin position="4"/>
        <end position="60"/>
    </location>
</feature>
<protein>
    <recommendedName>
        <fullName evidence="4">5-methyltetrahydropteroyltriglutamate--homocysteine S-methyltransferase</fullName>
        <ecNumber evidence="4">2.1.1.14</ecNumber>
    </recommendedName>
</protein>
<dbReference type="PANTHER" id="PTHR30519">
    <property type="entry name" value="5-METHYLTETRAHYDROPTEROYLTRIGLUTAMATE--HOMOCYSTEINE METHYLTRANSFERASE"/>
    <property type="match status" value="1"/>
</dbReference>
<gene>
    <name evidence="16" type="primary">SPOSA6832_01787</name>
</gene>
<dbReference type="GO" id="GO:0003871">
    <property type="term" value="F:5-methyltetrahydropteroyltriglutamate-homocysteine S-methyltransferase activity"/>
    <property type="evidence" value="ECO:0007669"/>
    <property type="project" value="UniProtKB-EC"/>
</dbReference>
<keyword evidence="5" id="KW-0489">Methyltransferase</keyword>
<dbReference type="InterPro" id="IPR002629">
    <property type="entry name" value="Met_Synth_C/arc"/>
</dbReference>
<dbReference type="HAMAP" id="MF_00172">
    <property type="entry name" value="Meth_synth"/>
    <property type="match status" value="1"/>
</dbReference>
<comment type="cofactor">
    <cofactor evidence="12">
        <name>Zn(2+)</name>
        <dbReference type="ChEBI" id="CHEBI:29105"/>
    </cofactor>
    <text evidence="12">Binds 2 Zn(2+) ions per subunit.</text>
</comment>
<evidence type="ECO:0000256" key="9">
    <source>
        <dbReference type="ARBA" id="ARBA00022833"/>
    </source>
</evidence>
<reference evidence="17" key="1">
    <citation type="submission" date="2015-02" db="EMBL/GenBank/DDBJ databases">
        <authorList>
            <person name="Gon?alves P."/>
        </authorList>
    </citation>
    <scope>NUCLEOTIDE SEQUENCE [LARGE SCALE GENOMIC DNA]</scope>
</reference>
<dbReference type="CDD" id="cd03311">
    <property type="entry name" value="CIMS_C_terminal_like"/>
    <property type="match status" value="1"/>
</dbReference>
<keyword evidence="7" id="KW-0808">Transferase</keyword>
<feature type="binding site" evidence="12">
    <location>
        <position position="777"/>
    </location>
    <ligand>
        <name>Zn(2+)</name>
        <dbReference type="ChEBI" id="CHEBI:29105"/>
        <label>1</label>
        <note>catalytic</note>
    </ligand>
</feature>
<dbReference type="Proteomes" id="UP000243876">
    <property type="component" value="Unassembled WGS sequence"/>
</dbReference>
<feature type="binding site" evidence="11">
    <location>
        <position position="611"/>
    </location>
    <ligand>
        <name>5-methyltetrahydropteroyltri-L-glutamate</name>
        <dbReference type="ChEBI" id="CHEBI:58207"/>
    </ligand>
</feature>
<evidence type="ECO:0000256" key="5">
    <source>
        <dbReference type="ARBA" id="ARBA00022603"/>
    </source>
</evidence>
<evidence type="ECO:0000256" key="11">
    <source>
        <dbReference type="PIRSR" id="PIRSR000382-1"/>
    </source>
</evidence>
<comment type="function">
    <text evidence="1">Catalyzes the transfer of a methyl group from 5-methyltetrahydrofolate to homocysteine resulting in methionine formation.</text>
</comment>
<feature type="binding site" evidence="11">
    <location>
        <begin position="481"/>
        <end position="483"/>
    </location>
    <ligand>
        <name>L-methionine</name>
        <dbReference type="ChEBI" id="CHEBI:57844"/>
    </ligand>
</feature>
<evidence type="ECO:0000256" key="13">
    <source>
        <dbReference type="PIRSR" id="PIRSR000382-3"/>
    </source>
</evidence>
<keyword evidence="10" id="KW-0486">Methionine biosynthesis</keyword>
<feature type="binding site" evidence="12">
    <location>
        <position position="691"/>
    </location>
    <ligand>
        <name>Zn(2+)</name>
        <dbReference type="ChEBI" id="CHEBI:29105"/>
        <label>1</label>
        <note>catalytic</note>
    </ligand>
</feature>
<organism evidence="16 17">
    <name type="scientific">Sporidiobolus salmonicolor</name>
    <name type="common">Yeast-like fungus</name>
    <name type="synonym">Sporobolomyces salmonicolor</name>
    <dbReference type="NCBI Taxonomy" id="5005"/>
    <lineage>
        <taxon>Eukaryota</taxon>
        <taxon>Fungi</taxon>
        <taxon>Dikarya</taxon>
        <taxon>Basidiomycota</taxon>
        <taxon>Pucciniomycotina</taxon>
        <taxon>Microbotryomycetes</taxon>
        <taxon>Sporidiobolales</taxon>
        <taxon>Sporidiobolaceae</taxon>
        <taxon>Sporobolomyces</taxon>
    </lineage>
</organism>
<feature type="domain" description="Cobalamin-independent methionine synthase MetE N-terminal" evidence="15">
    <location>
        <begin position="99"/>
        <end position="358"/>
    </location>
</feature>
<dbReference type="GO" id="GO:0009086">
    <property type="term" value="P:methionine biosynthetic process"/>
    <property type="evidence" value="ECO:0007669"/>
    <property type="project" value="UniProtKB-KW"/>
</dbReference>
<feature type="binding site" evidence="12">
    <location>
        <position position="693"/>
    </location>
    <ligand>
        <name>Zn(2+)</name>
        <dbReference type="ChEBI" id="CHEBI:29105"/>
        <label>1</label>
        <note>catalytic</note>
    </ligand>
</feature>
<evidence type="ECO:0000256" key="2">
    <source>
        <dbReference type="ARBA" id="ARBA00004681"/>
    </source>
</evidence>
<dbReference type="Pfam" id="PF08267">
    <property type="entry name" value="Meth_synt_1"/>
    <property type="match status" value="2"/>
</dbReference>
<feature type="binding site" evidence="11">
    <location>
        <begin position="481"/>
        <end position="483"/>
    </location>
    <ligand>
        <name>L-homocysteine</name>
        <dbReference type="ChEBI" id="CHEBI:58199"/>
    </ligand>
</feature>
<feature type="domain" description="Cobalamin-independent methionine synthase MetE C-terminal/archaeal" evidence="14">
    <location>
        <begin position="476"/>
        <end position="799"/>
    </location>
</feature>
<evidence type="ECO:0000256" key="1">
    <source>
        <dbReference type="ARBA" id="ARBA00002777"/>
    </source>
</evidence>
<evidence type="ECO:0000256" key="4">
    <source>
        <dbReference type="ARBA" id="ARBA00012034"/>
    </source>
</evidence>
<evidence type="ECO:0000256" key="10">
    <source>
        <dbReference type="ARBA" id="ARBA00023167"/>
    </source>
</evidence>
<evidence type="ECO:0000259" key="15">
    <source>
        <dbReference type="Pfam" id="PF08267"/>
    </source>
</evidence>
<comment type="pathway">
    <text evidence="2">Amino-acid biosynthesis; L-methionine biosynthesis via de novo pathway; L-methionine from L-homocysteine (MetE route): step 1/1.</text>
</comment>
<evidence type="ECO:0000256" key="3">
    <source>
        <dbReference type="ARBA" id="ARBA00009553"/>
    </source>
</evidence>
<evidence type="ECO:0000256" key="6">
    <source>
        <dbReference type="ARBA" id="ARBA00022605"/>
    </source>
</evidence>
<feature type="binding site" evidence="11">
    <location>
        <position position="159"/>
    </location>
    <ligand>
        <name>5-methyltetrahydropteroyltri-L-glutamate</name>
        <dbReference type="ChEBI" id="CHEBI:58207"/>
    </ligand>
</feature>
<dbReference type="GO" id="GO:0032259">
    <property type="term" value="P:methylation"/>
    <property type="evidence" value="ECO:0007669"/>
    <property type="project" value="UniProtKB-KW"/>
</dbReference>
<dbReference type="OrthoDB" id="1053771at2759"/>
<evidence type="ECO:0000313" key="16">
    <source>
        <dbReference type="EMBL" id="CEQ40195.1"/>
    </source>
</evidence>
<dbReference type="EC" id="2.1.1.14" evidence="4"/>
<dbReference type="GO" id="GO:0008270">
    <property type="term" value="F:zinc ion binding"/>
    <property type="evidence" value="ECO:0007669"/>
    <property type="project" value="InterPro"/>
</dbReference>
<dbReference type="EMBL" id="CENE01000005">
    <property type="protein sequence ID" value="CEQ40195.1"/>
    <property type="molecule type" value="Genomic_DNA"/>
</dbReference>
<evidence type="ECO:0000256" key="8">
    <source>
        <dbReference type="ARBA" id="ARBA00022723"/>
    </source>
</evidence>
<dbReference type="InterPro" id="IPR013215">
    <property type="entry name" value="Cbl-indep_Met_Synth_N"/>
</dbReference>
<proteinExistence type="inferred from homology"/>
<feature type="binding site" evidence="11">
    <location>
        <position position="649"/>
    </location>
    <ligand>
        <name>L-methionine</name>
        <dbReference type="ChEBI" id="CHEBI:57844"/>
    </ligand>
</feature>
<comment type="similarity">
    <text evidence="3">Belongs to the vitamin-B12 independent methionine synthase family.</text>
</comment>
<evidence type="ECO:0000256" key="12">
    <source>
        <dbReference type="PIRSR" id="PIRSR000382-2"/>
    </source>
</evidence>
<keyword evidence="8 12" id="KW-0479">Metal-binding</keyword>
<evidence type="ECO:0000256" key="7">
    <source>
        <dbReference type="ARBA" id="ARBA00022679"/>
    </source>
</evidence>
<dbReference type="InterPro" id="IPR006276">
    <property type="entry name" value="Cobalamin-indep_Met_synthase"/>
</dbReference>
<dbReference type="NCBIfam" id="NF003556">
    <property type="entry name" value="PRK05222.1"/>
    <property type="match status" value="1"/>
</dbReference>
<dbReference type="NCBIfam" id="TIGR01371">
    <property type="entry name" value="met_syn_B12ind"/>
    <property type="match status" value="1"/>
</dbReference>
<dbReference type="CDD" id="cd03312">
    <property type="entry name" value="CIMS_N_terminal_like"/>
    <property type="match status" value="1"/>
</dbReference>
<feature type="binding site" evidence="11">
    <location>
        <position position="19"/>
    </location>
    <ligand>
        <name>5-methyltetrahydropteroyltri-L-glutamate</name>
        <dbReference type="ChEBI" id="CHEBI:58207"/>
    </ligand>
</feature>
<dbReference type="Gene3D" id="3.20.20.210">
    <property type="match status" value="3"/>
</dbReference>
<dbReference type="AlphaFoldDB" id="A0A0D6EKR5"/>
<evidence type="ECO:0000313" key="17">
    <source>
        <dbReference type="Proteomes" id="UP000243876"/>
    </source>
</evidence>